<dbReference type="RefSeq" id="WP_012225824.1">
    <property type="nucleotide sequence ID" value="NZ_HG422565.1"/>
</dbReference>
<accession>R4YYG6</accession>
<dbReference type="HOGENOM" id="CLU_2354560_0_0_11"/>
<dbReference type="AlphaFoldDB" id="R4YYG6"/>
<gene>
    <name evidence="1" type="ORF">BN381_210045</name>
</gene>
<evidence type="ECO:0000313" key="2">
    <source>
        <dbReference type="Proteomes" id="UP000018291"/>
    </source>
</evidence>
<name>R4YYG6_9ACTN</name>
<organism evidence="1 2">
    <name type="scientific">Candidatus Neomicrothrix parvicella RN1</name>
    <dbReference type="NCBI Taxonomy" id="1229780"/>
    <lineage>
        <taxon>Bacteria</taxon>
        <taxon>Bacillati</taxon>
        <taxon>Actinomycetota</taxon>
        <taxon>Acidimicrobiia</taxon>
        <taxon>Acidimicrobiales</taxon>
        <taxon>Microthrixaceae</taxon>
        <taxon>Candidatus Neomicrothrix</taxon>
    </lineage>
</organism>
<dbReference type="EMBL" id="CANL01000014">
    <property type="protein sequence ID" value="CCM63355.1"/>
    <property type="molecule type" value="Genomic_DNA"/>
</dbReference>
<evidence type="ECO:0000313" key="1">
    <source>
        <dbReference type="EMBL" id="CCM63355.1"/>
    </source>
</evidence>
<sequence length="96" mass="9814">MMLHFGHSALAAAIEDGGDPTDIFDFGIRNASPKARSGPVCSGAKAFAPGSADIGGLQGQGDDERGCPDCVTVFVHLHVVCPVSSAVGRAVRHNLV</sequence>
<dbReference type="Proteomes" id="UP000018291">
    <property type="component" value="Unassembled WGS sequence"/>
</dbReference>
<reference evidence="1 2" key="1">
    <citation type="journal article" date="2013" name="ISME J.">
        <title>Metabolic model for the filamentous 'Candidatus Microthrix parvicella' based on genomic and metagenomic analyses.</title>
        <authorList>
            <person name="Jon McIlroy S."/>
            <person name="Kristiansen R."/>
            <person name="Albertsen M."/>
            <person name="Michael Karst S."/>
            <person name="Rossetti S."/>
            <person name="Lund Nielsen J."/>
            <person name="Tandoi V."/>
            <person name="James Seviour R."/>
            <person name="Nielsen P.H."/>
        </authorList>
    </citation>
    <scope>NUCLEOTIDE SEQUENCE [LARGE SCALE GENOMIC DNA]</scope>
    <source>
        <strain evidence="1 2">RN1</strain>
    </source>
</reference>
<protein>
    <submittedName>
        <fullName evidence="1">Uncharacterized protein</fullName>
    </submittedName>
</protein>
<keyword evidence="2" id="KW-1185">Reference proteome</keyword>
<proteinExistence type="predicted"/>
<comment type="caution">
    <text evidence="1">The sequence shown here is derived from an EMBL/GenBank/DDBJ whole genome shotgun (WGS) entry which is preliminary data.</text>
</comment>